<name>A0ABN2RWN2_9ACTN</name>
<organism evidence="1 2">
    <name type="scientific">Catenulispora subtropica</name>
    <dbReference type="NCBI Taxonomy" id="450798"/>
    <lineage>
        <taxon>Bacteria</taxon>
        <taxon>Bacillati</taxon>
        <taxon>Actinomycetota</taxon>
        <taxon>Actinomycetes</taxon>
        <taxon>Catenulisporales</taxon>
        <taxon>Catenulisporaceae</taxon>
        <taxon>Catenulispora</taxon>
    </lineage>
</organism>
<comment type="caution">
    <text evidence="1">The sequence shown here is derived from an EMBL/GenBank/DDBJ whole genome shotgun (WGS) entry which is preliminary data.</text>
</comment>
<evidence type="ECO:0000313" key="2">
    <source>
        <dbReference type="Proteomes" id="UP001499854"/>
    </source>
</evidence>
<keyword evidence="2" id="KW-1185">Reference proteome</keyword>
<protein>
    <recommendedName>
        <fullName evidence="3">Phosphoglycerate mutase</fullName>
    </recommendedName>
</protein>
<dbReference type="EMBL" id="BAAAQM010000022">
    <property type="protein sequence ID" value="GAA1976130.1"/>
    <property type="molecule type" value="Genomic_DNA"/>
</dbReference>
<dbReference type="SUPFAM" id="SSF53254">
    <property type="entry name" value="Phosphoglycerate mutase-like"/>
    <property type="match status" value="1"/>
</dbReference>
<accession>A0ABN2RWN2</accession>
<dbReference type="InterPro" id="IPR029033">
    <property type="entry name" value="His_PPase_superfam"/>
</dbReference>
<dbReference type="RefSeq" id="WP_344658622.1">
    <property type="nucleotide sequence ID" value="NZ_BAAAQM010000022.1"/>
</dbReference>
<reference evidence="1 2" key="1">
    <citation type="journal article" date="2019" name="Int. J. Syst. Evol. Microbiol.">
        <title>The Global Catalogue of Microorganisms (GCM) 10K type strain sequencing project: providing services to taxonomists for standard genome sequencing and annotation.</title>
        <authorList>
            <consortium name="The Broad Institute Genomics Platform"/>
            <consortium name="The Broad Institute Genome Sequencing Center for Infectious Disease"/>
            <person name="Wu L."/>
            <person name="Ma J."/>
        </authorList>
    </citation>
    <scope>NUCLEOTIDE SEQUENCE [LARGE SCALE GENOMIC DNA]</scope>
    <source>
        <strain evidence="1 2">JCM 16013</strain>
    </source>
</reference>
<dbReference type="Proteomes" id="UP001499854">
    <property type="component" value="Unassembled WGS sequence"/>
</dbReference>
<proteinExistence type="predicted"/>
<sequence>MLILVRHAMPAFGPRTEPREWPLGENGRAAARLLALSFPKDAYLVASTETKAWQTLEAAGRVVVRDRRFDEIRRIEPWEGEYRELRRRYVDGDDHPEWEPRSEVAERFGDAIDDHRAAARERPLIVATHGMAMTVWLTARIGLPDPGVFWAGLRFPDALHVDLAAGTITRFLWPDVTPG</sequence>
<dbReference type="Gene3D" id="3.40.50.1240">
    <property type="entry name" value="Phosphoglycerate mutase-like"/>
    <property type="match status" value="1"/>
</dbReference>
<evidence type="ECO:0000313" key="1">
    <source>
        <dbReference type="EMBL" id="GAA1976130.1"/>
    </source>
</evidence>
<dbReference type="InterPro" id="IPR013078">
    <property type="entry name" value="His_Pase_superF_clade-1"/>
</dbReference>
<gene>
    <name evidence="1" type="ORF">GCM10009838_40510</name>
</gene>
<evidence type="ECO:0008006" key="3">
    <source>
        <dbReference type="Google" id="ProtNLM"/>
    </source>
</evidence>
<dbReference type="Pfam" id="PF00300">
    <property type="entry name" value="His_Phos_1"/>
    <property type="match status" value="1"/>
</dbReference>